<dbReference type="PANTHER" id="PTHR42756:SF1">
    <property type="entry name" value="TRANSCRIPTIONAL REPRESSOR OF EMRAB OPERON"/>
    <property type="match status" value="1"/>
</dbReference>
<dbReference type="Proteomes" id="UP000772566">
    <property type="component" value="Unassembled WGS sequence"/>
</dbReference>
<gene>
    <name evidence="6" type="ORF">HXK23_01045</name>
    <name evidence="7" type="ORF">M3I19_04885</name>
</gene>
<dbReference type="GO" id="GO:0003677">
    <property type="term" value="F:DNA binding"/>
    <property type="evidence" value="ECO:0007669"/>
    <property type="project" value="UniProtKB-KW"/>
</dbReference>
<evidence type="ECO:0000256" key="3">
    <source>
        <dbReference type="ARBA" id="ARBA00023163"/>
    </source>
</evidence>
<dbReference type="PROSITE" id="PS50995">
    <property type="entry name" value="HTH_MARR_2"/>
    <property type="match status" value="1"/>
</dbReference>
<dbReference type="InterPro" id="IPR036390">
    <property type="entry name" value="WH_DNA-bd_sf"/>
</dbReference>
<dbReference type="InterPro" id="IPR036388">
    <property type="entry name" value="WH-like_DNA-bd_sf"/>
</dbReference>
<feature type="coiled-coil region" evidence="4">
    <location>
        <begin position="54"/>
        <end position="114"/>
    </location>
</feature>
<name>A0A930YQI7_9ACTN</name>
<reference evidence="7" key="2">
    <citation type="submission" date="2022-05" db="EMBL/GenBank/DDBJ databases">
        <title>Using nanopore sequencing to obtain complete genomes from saliva samples.</title>
        <authorList>
            <person name="Baker J.L."/>
        </authorList>
    </citation>
    <scope>NUCLEOTIDE SEQUENCE</scope>
    <source>
        <strain evidence="7">JCVI-JB-Lp32</strain>
    </source>
</reference>
<dbReference type="AlphaFoldDB" id="A0A930YQI7"/>
<evidence type="ECO:0000259" key="5">
    <source>
        <dbReference type="PROSITE" id="PS50995"/>
    </source>
</evidence>
<evidence type="ECO:0000313" key="7">
    <source>
        <dbReference type="EMBL" id="UQF77635.1"/>
    </source>
</evidence>
<dbReference type="SMART" id="SM00347">
    <property type="entry name" value="HTH_MARR"/>
    <property type="match status" value="1"/>
</dbReference>
<proteinExistence type="predicted"/>
<dbReference type="SUPFAM" id="SSF46785">
    <property type="entry name" value="Winged helix' DNA-binding domain"/>
    <property type="match status" value="1"/>
</dbReference>
<organism evidence="6 8">
    <name type="scientific">Lancefieldella parvula</name>
    <dbReference type="NCBI Taxonomy" id="1382"/>
    <lineage>
        <taxon>Bacteria</taxon>
        <taxon>Bacillati</taxon>
        <taxon>Actinomycetota</taxon>
        <taxon>Coriobacteriia</taxon>
        <taxon>Coriobacteriales</taxon>
        <taxon>Atopobiaceae</taxon>
        <taxon>Lancefieldella</taxon>
    </lineage>
</organism>
<accession>A0A930YQI7</accession>
<evidence type="ECO:0000256" key="1">
    <source>
        <dbReference type="ARBA" id="ARBA00023015"/>
    </source>
</evidence>
<protein>
    <submittedName>
        <fullName evidence="6">MarR family transcriptional regulator</fullName>
    </submittedName>
</protein>
<evidence type="ECO:0000256" key="2">
    <source>
        <dbReference type="ARBA" id="ARBA00023125"/>
    </source>
</evidence>
<dbReference type="PANTHER" id="PTHR42756">
    <property type="entry name" value="TRANSCRIPTIONAL REGULATOR, MARR"/>
    <property type="match status" value="1"/>
</dbReference>
<feature type="domain" description="HTH marR-type" evidence="5">
    <location>
        <begin position="1"/>
        <end position="136"/>
    </location>
</feature>
<dbReference type="PROSITE" id="PS01117">
    <property type="entry name" value="HTH_MARR_1"/>
    <property type="match status" value="1"/>
</dbReference>
<keyword evidence="3" id="KW-0804">Transcription</keyword>
<evidence type="ECO:0000313" key="6">
    <source>
        <dbReference type="EMBL" id="MBF4808805.1"/>
    </source>
</evidence>
<dbReference type="Gene3D" id="1.10.10.10">
    <property type="entry name" value="Winged helix-like DNA-binding domain superfamily/Winged helix DNA-binding domain"/>
    <property type="match status" value="1"/>
</dbReference>
<dbReference type="PRINTS" id="PR00598">
    <property type="entry name" value="HTHMARR"/>
</dbReference>
<dbReference type="InterPro" id="IPR023187">
    <property type="entry name" value="Tscrpt_reg_MarR-type_CS"/>
</dbReference>
<keyword evidence="4" id="KW-0175">Coiled coil</keyword>
<dbReference type="InterPro" id="IPR000835">
    <property type="entry name" value="HTH_MarR-typ"/>
</dbReference>
<dbReference type="GO" id="GO:0003700">
    <property type="term" value="F:DNA-binding transcription factor activity"/>
    <property type="evidence" value="ECO:0007669"/>
    <property type="project" value="InterPro"/>
</dbReference>
<evidence type="ECO:0000313" key="8">
    <source>
        <dbReference type="Proteomes" id="UP000772566"/>
    </source>
</evidence>
<dbReference type="Proteomes" id="UP000831562">
    <property type="component" value="Chromosome"/>
</dbReference>
<dbReference type="EMBL" id="CP097092">
    <property type="protein sequence ID" value="UQF77635.1"/>
    <property type="molecule type" value="Genomic_DNA"/>
</dbReference>
<keyword evidence="1" id="KW-0805">Transcription regulation</keyword>
<keyword evidence="2" id="KW-0238">DNA-binding</keyword>
<dbReference type="Pfam" id="PF01047">
    <property type="entry name" value="MarR"/>
    <property type="match status" value="1"/>
</dbReference>
<evidence type="ECO:0000256" key="4">
    <source>
        <dbReference type="SAM" id="Coils"/>
    </source>
</evidence>
<reference evidence="6" key="1">
    <citation type="submission" date="2020-04" db="EMBL/GenBank/DDBJ databases">
        <title>Deep metagenomics examines the oral microbiome during advanced dental caries in children, revealing novel taxa and co-occurrences with host molecules.</title>
        <authorList>
            <person name="Baker J.L."/>
            <person name="Morton J.T."/>
            <person name="Dinis M."/>
            <person name="Alvarez R."/>
            <person name="Tran N.C."/>
            <person name="Knight R."/>
            <person name="Edlund A."/>
        </authorList>
    </citation>
    <scope>NUCLEOTIDE SEQUENCE</scope>
    <source>
        <strain evidence="6">JCVI_22A_bin.2</strain>
    </source>
</reference>
<dbReference type="EMBL" id="JABZGT010000027">
    <property type="protein sequence ID" value="MBF4808805.1"/>
    <property type="molecule type" value="Genomic_DNA"/>
</dbReference>
<sequence>MHQAPTSPTQEMRIIRNLGHLGHYLYITRGCRGGQQFILTALYRDGDMTQKDLLAKTKNTSASLSEMVSKLEAKGLVERTRVDKDRRQTLLSLTKEGQKQAKEAQEAIESFEARALSVLSDEEKVTFCAYLDRLVEHWDTINRDEKGETACQKK</sequence>